<dbReference type="AlphaFoldDB" id="A0A3P5XFS3"/>
<keyword evidence="7 8" id="KW-0472">Membrane</keyword>
<dbReference type="PANTHER" id="PTHR32196:SF21">
    <property type="entry name" value="ABC TRANSPORTER PERMEASE PROTEIN YPHD-RELATED"/>
    <property type="match status" value="1"/>
</dbReference>
<evidence type="ECO:0000256" key="2">
    <source>
        <dbReference type="ARBA" id="ARBA00022448"/>
    </source>
</evidence>
<evidence type="ECO:0000313" key="10">
    <source>
        <dbReference type="Proteomes" id="UP000277498"/>
    </source>
</evidence>
<reference evidence="9 10" key="1">
    <citation type="submission" date="2018-11" db="EMBL/GenBank/DDBJ databases">
        <authorList>
            <person name="Criscuolo A."/>
        </authorList>
    </citation>
    <scope>NUCLEOTIDE SEQUENCE [LARGE SCALE GENOMIC DNA]</scope>
    <source>
        <strain evidence="9">ACIP111625</strain>
    </source>
</reference>
<keyword evidence="10" id="KW-1185">Reference proteome</keyword>
<feature type="transmembrane region" description="Helical" evidence="8">
    <location>
        <begin position="71"/>
        <end position="90"/>
    </location>
</feature>
<evidence type="ECO:0000256" key="4">
    <source>
        <dbReference type="ARBA" id="ARBA00022519"/>
    </source>
</evidence>
<organism evidence="9 10">
    <name type="scientific">Pseudogemmobacter humi</name>
    <dbReference type="NCBI Taxonomy" id="2483812"/>
    <lineage>
        <taxon>Bacteria</taxon>
        <taxon>Pseudomonadati</taxon>
        <taxon>Pseudomonadota</taxon>
        <taxon>Alphaproteobacteria</taxon>
        <taxon>Rhodobacterales</taxon>
        <taxon>Paracoccaceae</taxon>
        <taxon>Pseudogemmobacter</taxon>
    </lineage>
</organism>
<evidence type="ECO:0000313" key="9">
    <source>
        <dbReference type="EMBL" id="VDC33611.1"/>
    </source>
</evidence>
<dbReference type="RefSeq" id="WP_124088602.1">
    <property type="nucleotide sequence ID" value="NZ_UXAW01000119.1"/>
</dbReference>
<sequence length="326" mass="33656">MELLQRIFLRIGVLPFLMLLAICIFGFISGQFLSERNLLNVARQASYLVMASLGQFLVLLVAGIDLSVGTITAASSVASAMTMIALGQALPEAVWLAIPAGMLAGVLVAMALGAVNGIGVSLLNVQPFMMTLGMTSVGFGLALFATSGMPVMGLPEAFGQSFGYGTILGLPLPICVALVLAGLTGLVLGHTGYGRHLYAIGGNARAARLSGISVRRLTFSAYVLGAALCGVTGVMLTARMSSGEANIGATLPLETIAACVIGGVSLNGGTGRVWGVVLGALFITLVQNGMNLARVDSYLQMVVIGLILILAIIADNIRSRMLNARR</sequence>
<dbReference type="GO" id="GO:0022857">
    <property type="term" value="F:transmembrane transporter activity"/>
    <property type="evidence" value="ECO:0007669"/>
    <property type="project" value="InterPro"/>
</dbReference>
<comment type="subcellular location">
    <subcellularLocation>
        <location evidence="1">Cell membrane</location>
        <topology evidence="1">Multi-pass membrane protein</topology>
    </subcellularLocation>
</comment>
<keyword evidence="5 8" id="KW-0812">Transmembrane</keyword>
<evidence type="ECO:0000256" key="8">
    <source>
        <dbReference type="SAM" id="Phobius"/>
    </source>
</evidence>
<feature type="transmembrane region" description="Helical" evidence="8">
    <location>
        <begin position="298"/>
        <end position="317"/>
    </location>
</feature>
<keyword evidence="2" id="KW-0813">Transport</keyword>
<proteinExistence type="predicted"/>
<protein>
    <submittedName>
        <fullName evidence="9">D-allose transport system permease protein AlsC</fullName>
    </submittedName>
</protein>
<feature type="transmembrane region" description="Helical" evidence="8">
    <location>
        <begin position="167"/>
        <end position="188"/>
    </location>
</feature>
<dbReference type="GO" id="GO:0005886">
    <property type="term" value="C:plasma membrane"/>
    <property type="evidence" value="ECO:0007669"/>
    <property type="project" value="UniProtKB-SubCell"/>
</dbReference>
<gene>
    <name evidence="9" type="primary">alsC</name>
    <name evidence="9" type="ORF">XINFAN_03924</name>
</gene>
<feature type="transmembrane region" description="Helical" evidence="8">
    <location>
        <begin position="7"/>
        <end position="33"/>
    </location>
</feature>
<evidence type="ECO:0000256" key="5">
    <source>
        <dbReference type="ARBA" id="ARBA00022692"/>
    </source>
</evidence>
<evidence type="ECO:0000256" key="7">
    <source>
        <dbReference type="ARBA" id="ARBA00023136"/>
    </source>
</evidence>
<dbReference type="EMBL" id="UXAW01000119">
    <property type="protein sequence ID" value="VDC33611.1"/>
    <property type="molecule type" value="Genomic_DNA"/>
</dbReference>
<dbReference type="PANTHER" id="PTHR32196">
    <property type="entry name" value="ABC TRANSPORTER PERMEASE PROTEIN YPHD-RELATED-RELATED"/>
    <property type="match status" value="1"/>
</dbReference>
<dbReference type="Pfam" id="PF02653">
    <property type="entry name" value="BPD_transp_2"/>
    <property type="match status" value="1"/>
</dbReference>
<feature type="transmembrane region" description="Helical" evidence="8">
    <location>
        <begin position="45"/>
        <end position="64"/>
    </location>
</feature>
<dbReference type="InterPro" id="IPR001851">
    <property type="entry name" value="ABC_transp_permease"/>
</dbReference>
<keyword evidence="4" id="KW-0997">Cell inner membrane</keyword>
<dbReference type="Proteomes" id="UP000277498">
    <property type="component" value="Unassembled WGS sequence"/>
</dbReference>
<feature type="transmembrane region" description="Helical" evidence="8">
    <location>
        <begin position="219"/>
        <end position="241"/>
    </location>
</feature>
<evidence type="ECO:0000256" key="1">
    <source>
        <dbReference type="ARBA" id="ARBA00004651"/>
    </source>
</evidence>
<dbReference type="CDD" id="cd06579">
    <property type="entry name" value="TM_PBP1_transp_AraH_like"/>
    <property type="match status" value="1"/>
</dbReference>
<accession>A0A3P5XFS3</accession>
<keyword evidence="3" id="KW-1003">Cell membrane</keyword>
<feature type="transmembrane region" description="Helical" evidence="8">
    <location>
        <begin position="127"/>
        <end position="147"/>
    </location>
</feature>
<feature type="transmembrane region" description="Helical" evidence="8">
    <location>
        <begin position="96"/>
        <end position="115"/>
    </location>
</feature>
<feature type="transmembrane region" description="Helical" evidence="8">
    <location>
        <begin position="273"/>
        <end position="292"/>
    </location>
</feature>
<keyword evidence="6 8" id="KW-1133">Transmembrane helix</keyword>
<name>A0A3P5XFS3_9RHOB</name>
<evidence type="ECO:0000256" key="3">
    <source>
        <dbReference type="ARBA" id="ARBA00022475"/>
    </source>
</evidence>
<feature type="transmembrane region" description="Helical" evidence="8">
    <location>
        <begin position="247"/>
        <end position="266"/>
    </location>
</feature>
<dbReference type="OrthoDB" id="192433at2"/>
<evidence type="ECO:0000256" key="6">
    <source>
        <dbReference type="ARBA" id="ARBA00022989"/>
    </source>
</evidence>